<dbReference type="Proteomes" id="UP000321234">
    <property type="component" value="Unassembled WGS sequence"/>
</dbReference>
<dbReference type="RefSeq" id="WP_147926202.1">
    <property type="nucleotide sequence ID" value="NZ_VKAC01000005.1"/>
</dbReference>
<keyword evidence="1 3" id="KW-0378">Hydrolase</keyword>
<comment type="similarity">
    <text evidence="3">Belongs to the glycosyl hydrolase 26 family.</text>
</comment>
<accession>A0A5C8ZGR9</accession>
<gene>
    <name evidence="6" type="ORF">FMM08_09935</name>
</gene>
<feature type="compositionally biased region" description="Polar residues" evidence="4">
    <location>
        <begin position="1"/>
        <end position="10"/>
    </location>
</feature>
<feature type="active site" description="Proton donor" evidence="3">
    <location>
        <position position="185"/>
    </location>
</feature>
<feature type="active site" description="Nucleophile" evidence="3">
    <location>
        <position position="308"/>
    </location>
</feature>
<dbReference type="EMBL" id="VKAC01000005">
    <property type="protein sequence ID" value="TXR56409.1"/>
    <property type="molecule type" value="Genomic_DNA"/>
</dbReference>
<keyword evidence="2 3" id="KW-0326">Glycosidase</keyword>
<dbReference type="InterPro" id="IPR022790">
    <property type="entry name" value="GH26_dom"/>
</dbReference>
<dbReference type="GO" id="GO:0004553">
    <property type="term" value="F:hydrolase activity, hydrolyzing O-glycosyl compounds"/>
    <property type="evidence" value="ECO:0007669"/>
    <property type="project" value="InterPro"/>
</dbReference>
<dbReference type="OrthoDB" id="9816550at2"/>
<dbReference type="PROSITE" id="PS51764">
    <property type="entry name" value="GH26"/>
    <property type="match status" value="1"/>
</dbReference>
<dbReference type="Pfam" id="PF02156">
    <property type="entry name" value="Glyco_hydro_26"/>
    <property type="match status" value="1"/>
</dbReference>
<evidence type="ECO:0000259" key="5">
    <source>
        <dbReference type="PROSITE" id="PS51764"/>
    </source>
</evidence>
<evidence type="ECO:0000256" key="2">
    <source>
        <dbReference type="ARBA" id="ARBA00023295"/>
    </source>
</evidence>
<protein>
    <recommendedName>
        <fullName evidence="5">GH26 domain-containing protein</fullName>
    </recommendedName>
</protein>
<dbReference type="AlphaFoldDB" id="A0A5C8ZGR9"/>
<dbReference type="InterPro" id="IPR006311">
    <property type="entry name" value="TAT_signal"/>
</dbReference>
<feature type="domain" description="GH26" evidence="5">
    <location>
        <begin position="31"/>
        <end position="379"/>
    </location>
</feature>
<evidence type="ECO:0000256" key="1">
    <source>
        <dbReference type="ARBA" id="ARBA00022801"/>
    </source>
</evidence>
<evidence type="ECO:0000256" key="4">
    <source>
        <dbReference type="SAM" id="MobiDB-lite"/>
    </source>
</evidence>
<organism evidence="6 7">
    <name type="scientific">Quadrisphaera setariae</name>
    <dbReference type="NCBI Taxonomy" id="2593304"/>
    <lineage>
        <taxon>Bacteria</taxon>
        <taxon>Bacillati</taxon>
        <taxon>Actinomycetota</taxon>
        <taxon>Actinomycetes</taxon>
        <taxon>Kineosporiales</taxon>
        <taxon>Kineosporiaceae</taxon>
        <taxon>Quadrisphaera</taxon>
    </lineage>
</organism>
<proteinExistence type="inferred from homology"/>
<sequence length="380" mass="41767">MAATPPSTSERPAASTPPEPHHPSRRRAIGIGAGALASAGLAAWAGVRLFGAEDEAPAPVPAPVESPSPTETPFVPAEWMSGAAGVGVADGAYAAARGSELDISATWFDNNEAMLKLYTLQPGEEYADWTKPLDVAVGAIDLDEGESWARAATGAYEDRWRQSLTLLRDTWGARQATMYIRFAHELNGNWYGWRVRSDEVEDFKTSWRRYRALQQEVFPAAKLVLCMNRETVRDEEAGDAGIDWRTLYPGEGQVDVMSVDYYNQFPSVESDQGWDAAMALKDQWGAPKGLQGHLDFAKSVGLPLAVSEWSGNAEEGDMPVFVKRMHDFFARHGGTGAGQVLYEVQFNVIMDQTDVPDQWLLVGSGTRMPRSQEMYTSLDW</sequence>
<name>A0A5C8ZGR9_9ACTN</name>
<dbReference type="SUPFAM" id="SSF51445">
    <property type="entry name" value="(Trans)glycosidases"/>
    <property type="match status" value="1"/>
</dbReference>
<comment type="caution">
    <text evidence="6">The sequence shown here is derived from an EMBL/GenBank/DDBJ whole genome shotgun (WGS) entry which is preliminary data.</text>
</comment>
<dbReference type="InterPro" id="IPR017853">
    <property type="entry name" value="GH"/>
</dbReference>
<feature type="region of interest" description="Disordered" evidence="4">
    <location>
        <begin position="1"/>
        <end position="30"/>
    </location>
</feature>
<dbReference type="PROSITE" id="PS51318">
    <property type="entry name" value="TAT"/>
    <property type="match status" value="1"/>
</dbReference>
<dbReference type="Gene3D" id="3.20.20.80">
    <property type="entry name" value="Glycosidases"/>
    <property type="match status" value="1"/>
</dbReference>
<evidence type="ECO:0000313" key="6">
    <source>
        <dbReference type="EMBL" id="TXR56409.1"/>
    </source>
</evidence>
<evidence type="ECO:0000313" key="7">
    <source>
        <dbReference type="Proteomes" id="UP000321234"/>
    </source>
</evidence>
<keyword evidence="7" id="KW-1185">Reference proteome</keyword>
<reference evidence="6 7" key="1">
    <citation type="submission" date="2019-07" db="EMBL/GenBank/DDBJ databases">
        <title>Quadrisphaera sp. strain DD2A genome sequencing and assembly.</title>
        <authorList>
            <person name="Kim I."/>
        </authorList>
    </citation>
    <scope>NUCLEOTIDE SEQUENCE [LARGE SCALE GENOMIC DNA]</scope>
    <source>
        <strain evidence="6 7">DD2A</strain>
    </source>
</reference>
<evidence type="ECO:0000256" key="3">
    <source>
        <dbReference type="PROSITE-ProRule" id="PRU01100"/>
    </source>
</evidence>